<proteinExistence type="predicted"/>
<dbReference type="Proteomes" id="UP000178198">
    <property type="component" value="Chromosome"/>
</dbReference>
<evidence type="ECO:0000259" key="2">
    <source>
        <dbReference type="Pfam" id="PF00535"/>
    </source>
</evidence>
<dbReference type="EMBL" id="CP017774">
    <property type="protein sequence ID" value="AOZ98504.1"/>
    <property type="molecule type" value="Genomic_DNA"/>
</dbReference>
<organism evidence="4 5">
    <name type="scientific">Flavobacterium commune</name>
    <dbReference type="NCBI Taxonomy" id="1306519"/>
    <lineage>
        <taxon>Bacteria</taxon>
        <taxon>Pseudomonadati</taxon>
        <taxon>Bacteroidota</taxon>
        <taxon>Flavobacteriia</taxon>
        <taxon>Flavobacteriales</taxon>
        <taxon>Flavobacteriaceae</taxon>
        <taxon>Flavobacterium</taxon>
    </lineage>
</organism>
<evidence type="ECO:0000313" key="5">
    <source>
        <dbReference type="Proteomes" id="UP000178198"/>
    </source>
</evidence>
<dbReference type="KEGG" id="fcm:BIW12_03130"/>
<keyword evidence="5" id="KW-1185">Reference proteome</keyword>
<dbReference type="OrthoDB" id="6717394at2"/>
<dbReference type="STRING" id="1306519.BIW12_03130"/>
<protein>
    <recommendedName>
        <fullName evidence="6">Glycosyl transferase family 2</fullName>
    </recommendedName>
</protein>
<dbReference type="RefSeq" id="WP_071183772.1">
    <property type="nucleotide sequence ID" value="NZ_CP017774.1"/>
</dbReference>
<dbReference type="SUPFAM" id="SSF53448">
    <property type="entry name" value="Nucleotide-diphospho-sugar transferases"/>
    <property type="match status" value="1"/>
</dbReference>
<keyword evidence="1" id="KW-0808">Transferase</keyword>
<sequence>MITLVLTNRNRDLRIVKNCLESLRNQTTKEFELFFVDYGSDLDYLVGLKNLVVSYPKVHLILCPVNGQLWNKSRAINIALKLTNTPYFLVGDLDLIFAPQFMSTAYKLINSKDIYYFKYGFLSREESLKNKVYEEYEIDFDGNIDVAGTTLFPTEQLKDINGYDEFYHGWGAEDVDIHIRMSNLGCRVVFYDSSILVKHQWHPKQYRSKISKHPFHIGLEAINHAYMDLGKKTKRIIVNQNQSWGKMTDIEMYEKLKLGIPTVDLFLTNSLTVISAVLAQFANFNKEVLNLRIDEVDKLTIYKNQIKKKLNKKAINYIEMEQVNALILEQIIKNYRNNPYKYIFDRDLKYIQLKMVF</sequence>
<evidence type="ECO:0008006" key="6">
    <source>
        <dbReference type="Google" id="ProtNLM"/>
    </source>
</evidence>
<name>A0A1D9P877_9FLAO</name>
<dbReference type="GO" id="GO:0016740">
    <property type="term" value="F:transferase activity"/>
    <property type="evidence" value="ECO:0007669"/>
    <property type="project" value="UniProtKB-KW"/>
</dbReference>
<accession>A0A1D9P877</accession>
<reference evidence="4 5" key="1">
    <citation type="submission" date="2016-10" db="EMBL/GenBank/DDBJ databases">
        <title>Complete Genome Sequence of Flavobacterium sp. PK15.</title>
        <authorList>
            <person name="Ekwe A."/>
            <person name="Kim S.B."/>
        </authorList>
    </citation>
    <scope>NUCLEOTIDE SEQUENCE [LARGE SCALE GENOMIC DNA]</scope>
    <source>
        <strain evidence="4 5">PK15</strain>
    </source>
</reference>
<feature type="domain" description="Galactosyltransferase C-terminal" evidence="3">
    <location>
        <begin position="135"/>
        <end position="193"/>
    </location>
</feature>
<evidence type="ECO:0000259" key="3">
    <source>
        <dbReference type="Pfam" id="PF02709"/>
    </source>
</evidence>
<dbReference type="Pfam" id="PF00535">
    <property type="entry name" value="Glycos_transf_2"/>
    <property type="match status" value="1"/>
</dbReference>
<dbReference type="Pfam" id="PF02709">
    <property type="entry name" value="Glyco_transf_7C"/>
    <property type="match status" value="1"/>
</dbReference>
<evidence type="ECO:0000313" key="4">
    <source>
        <dbReference type="EMBL" id="AOZ98504.1"/>
    </source>
</evidence>
<dbReference type="InterPro" id="IPR029044">
    <property type="entry name" value="Nucleotide-diphossugar_trans"/>
</dbReference>
<dbReference type="AlphaFoldDB" id="A0A1D9P877"/>
<dbReference type="Gene3D" id="3.90.550.10">
    <property type="entry name" value="Spore Coat Polysaccharide Biosynthesis Protein SpsA, Chain A"/>
    <property type="match status" value="1"/>
</dbReference>
<dbReference type="InterPro" id="IPR001173">
    <property type="entry name" value="Glyco_trans_2-like"/>
</dbReference>
<evidence type="ECO:0000256" key="1">
    <source>
        <dbReference type="ARBA" id="ARBA00022679"/>
    </source>
</evidence>
<feature type="domain" description="Glycosyltransferase 2-like" evidence="2">
    <location>
        <begin position="5"/>
        <end position="117"/>
    </location>
</feature>
<dbReference type="InterPro" id="IPR027791">
    <property type="entry name" value="Galactosyl_T_C"/>
</dbReference>
<gene>
    <name evidence="4" type="ORF">BIW12_03130</name>
</gene>